<comment type="caution">
    <text evidence="1">The sequence shown here is derived from an EMBL/GenBank/DDBJ whole genome shotgun (WGS) entry which is preliminary data.</text>
</comment>
<reference evidence="1" key="1">
    <citation type="journal article" date="2014" name="Front. Microbiol.">
        <title>High frequency of phylogenetically diverse reductive dehalogenase-homologous genes in deep subseafloor sedimentary metagenomes.</title>
        <authorList>
            <person name="Kawai M."/>
            <person name="Futagami T."/>
            <person name="Toyoda A."/>
            <person name="Takaki Y."/>
            <person name="Nishi S."/>
            <person name="Hori S."/>
            <person name="Arai W."/>
            <person name="Tsubouchi T."/>
            <person name="Morono Y."/>
            <person name="Uchiyama I."/>
            <person name="Ito T."/>
            <person name="Fujiyama A."/>
            <person name="Inagaki F."/>
            <person name="Takami H."/>
        </authorList>
    </citation>
    <scope>NUCLEOTIDE SEQUENCE</scope>
    <source>
        <strain evidence="1">Expedition CK06-06</strain>
    </source>
</reference>
<evidence type="ECO:0000313" key="1">
    <source>
        <dbReference type="EMBL" id="GAH58663.1"/>
    </source>
</evidence>
<feature type="non-terminal residue" evidence="1">
    <location>
        <position position="280"/>
    </location>
</feature>
<proteinExistence type="predicted"/>
<dbReference type="EMBL" id="BARU01022598">
    <property type="protein sequence ID" value="GAH58663.1"/>
    <property type="molecule type" value="Genomic_DNA"/>
</dbReference>
<sequence length="280" mass="33667">LLLLYEIVEEHAEVPIINEGREENIVFYLQDIISDLQESKIFKSVLTYEYINLFYSIGIFSINEIEKYRDSTEKTEIKKNLRLFLIELLRDFITNLLLERKEIYSDGKIITKSEIKKILEELNQSNINNFISKPILKIFEKIETYYQEKIEEQDCIIYLRLKSLQLINLLDDIVDWILEFENYLKPYDEITLNIRKTINNINSEIQRRTENFENSAQFIYEEKVKAEVKTLIDNKITKLNHMLDFYQQETSKTINQEFPELENIKNMLKKYTIESTKIQK</sequence>
<accession>X1IM85</accession>
<protein>
    <submittedName>
        <fullName evidence="1">Uncharacterized protein</fullName>
    </submittedName>
</protein>
<feature type="non-terminal residue" evidence="1">
    <location>
        <position position="1"/>
    </location>
</feature>
<name>X1IM85_9ZZZZ</name>
<gene>
    <name evidence="1" type="ORF">S03H2_36786</name>
</gene>
<dbReference type="AlphaFoldDB" id="X1IM85"/>
<organism evidence="1">
    <name type="scientific">marine sediment metagenome</name>
    <dbReference type="NCBI Taxonomy" id="412755"/>
    <lineage>
        <taxon>unclassified sequences</taxon>
        <taxon>metagenomes</taxon>
        <taxon>ecological metagenomes</taxon>
    </lineage>
</organism>